<name>A0AAD3XT58_NEPGR</name>
<reference evidence="2" key="1">
    <citation type="submission" date="2023-05" db="EMBL/GenBank/DDBJ databases">
        <title>Nepenthes gracilis genome sequencing.</title>
        <authorList>
            <person name="Fukushima K."/>
        </authorList>
    </citation>
    <scope>NUCLEOTIDE SEQUENCE</scope>
    <source>
        <strain evidence="2">SING2019-196</strain>
    </source>
</reference>
<comment type="caution">
    <text evidence="2">The sequence shown here is derived from an EMBL/GenBank/DDBJ whole genome shotgun (WGS) entry which is preliminary data.</text>
</comment>
<gene>
    <name evidence="2" type="ORF">Nepgr_018099</name>
</gene>
<dbReference type="AlphaFoldDB" id="A0AAD3XT58"/>
<dbReference type="Proteomes" id="UP001279734">
    <property type="component" value="Unassembled WGS sequence"/>
</dbReference>
<evidence type="ECO:0000313" key="3">
    <source>
        <dbReference type="Proteomes" id="UP001279734"/>
    </source>
</evidence>
<protein>
    <submittedName>
        <fullName evidence="2">Uncharacterized protein</fullName>
    </submittedName>
</protein>
<evidence type="ECO:0000313" key="2">
    <source>
        <dbReference type="EMBL" id="GMH16258.1"/>
    </source>
</evidence>
<accession>A0AAD3XT58</accession>
<feature type="region of interest" description="Disordered" evidence="1">
    <location>
        <begin position="53"/>
        <end position="75"/>
    </location>
</feature>
<sequence>MNLDVCGDHSHIRLINEEMGDLDLSGSTLNQNGDTNLETEAVAPLFESLAPRANKTPNQLMTEDAFDVESEPFRK</sequence>
<keyword evidence="3" id="KW-1185">Reference proteome</keyword>
<organism evidence="2 3">
    <name type="scientific">Nepenthes gracilis</name>
    <name type="common">Slender pitcher plant</name>
    <dbReference type="NCBI Taxonomy" id="150966"/>
    <lineage>
        <taxon>Eukaryota</taxon>
        <taxon>Viridiplantae</taxon>
        <taxon>Streptophyta</taxon>
        <taxon>Embryophyta</taxon>
        <taxon>Tracheophyta</taxon>
        <taxon>Spermatophyta</taxon>
        <taxon>Magnoliopsida</taxon>
        <taxon>eudicotyledons</taxon>
        <taxon>Gunneridae</taxon>
        <taxon>Pentapetalae</taxon>
        <taxon>Caryophyllales</taxon>
        <taxon>Nepenthaceae</taxon>
        <taxon>Nepenthes</taxon>
    </lineage>
</organism>
<proteinExistence type="predicted"/>
<evidence type="ECO:0000256" key="1">
    <source>
        <dbReference type="SAM" id="MobiDB-lite"/>
    </source>
</evidence>
<dbReference type="EMBL" id="BSYO01000016">
    <property type="protein sequence ID" value="GMH16258.1"/>
    <property type="molecule type" value="Genomic_DNA"/>
</dbReference>
<feature type="compositionally biased region" description="Acidic residues" evidence="1">
    <location>
        <begin position="64"/>
        <end position="75"/>
    </location>
</feature>